<dbReference type="OrthoDB" id="2050153at2"/>
<dbReference type="EMBL" id="QVTD01000022">
    <property type="protein sequence ID" value="RFU60804.1"/>
    <property type="molecule type" value="Genomic_DNA"/>
</dbReference>
<dbReference type="InterPro" id="IPR011055">
    <property type="entry name" value="Dup_hybrid_motif"/>
</dbReference>
<dbReference type="Gene3D" id="2.70.70.10">
    <property type="entry name" value="Glucose Permease (Domain IIA)"/>
    <property type="match status" value="1"/>
</dbReference>
<proteinExistence type="predicted"/>
<sequence>MREEENKTSRKSRFQRILKKRWALPAIYIGSAAIILAAAMLVQNSFDESASPAKETETGKNFKEPAIEVNSKLENIKMPVADAEAAVIKKEFYDVNGTNEEQEAALVSYNNRYEPNKGIDIAMKDGKTFDVVASLSGIVKNVKDDALLGNEIAIEHDNGVVTHYQSVKDIEVAVGDEVKQGQVLAKAGQSLLNEEAGVHVHFEIRKDNVALNPVDLIDKQLSSIESSTEEIENSGAATENEAEPQTGTEEDSSGQPEDNATEEDAGNTSGDESSQPSDDKNADGQTDGQSDENTDDNASDSDTNTDPQNETDTNETKTN</sequence>
<dbReference type="SUPFAM" id="SSF51261">
    <property type="entry name" value="Duplicated hybrid motif"/>
    <property type="match status" value="1"/>
</dbReference>
<protein>
    <submittedName>
        <fullName evidence="4">M23 family peptidase</fullName>
    </submittedName>
</protein>
<dbReference type="PANTHER" id="PTHR21666:SF291">
    <property type="entry name" value="STAGE II SPORULATION PROTEIN Q"/>
    <property type="match status" value="1"/>
</dbReference>
<organism evidence="4 5">
    <name type="scientific">Peribacillus glennii</name>
    <dbReference type="NCBI Taxonomy" id="2303991"/>
    <lineage>
        <taxon>Bacteria</taxon>
        <taxon>Bacillati</taxon>
        <taxon>Bacillota</taxon>
        <taxon>Bacilli</taxon>
        <taxon>Bacillales</taxon>
        <taxon>Bacillaceae</taxon>
        <taxon>Peribacillus</taxon>
    </lineage>
</organism>
<feature type="region of interest" description="Disordered" evidence="1">
    <location>
        <begin position="225"/>
        <end position="319"/>
    </location>
</feature>
<dbReference type="InterPro" id="IPR016047">
    <property type="entry name" value="M23ase_b-sheet_dom"/>
</dbReference>
<name>A0A372L6T4_9BACI</name>
<dbReference type="CDD" id="cd12797">
    <property type="entry name" value="M23_peptidase"/>
    <property type="match status" value="1"/>
</dbReference>
<feature type="compositionally biased region" description="Polar residues" evidence="1">
    <location>
        <begin position="243"/>
        <end position="258"/>
    </location>
</feature>
<dbReference type="GO" id="GO:0004222">
    <property type="term" value="F:metalloendopeptidase activity"/>
    <property type="evidence" value="ECO:0007669"/>
    <property type="project" value="TreeGrafter"/>
</dbReference>
<feature type="transmembrane region" description="Helical" evidence="2">
    <location>
        <begin position="21"/>
        <end position="42"/>
    </location>
</feature>
<dbReference type="RefSeq" id="WP_117324439.1">
    <property type="nucleotide sequence ID" value="NZ_QVTD01000022.1"/>
</dbReference>
<feature type="domain" description="M23ase beta-sheet core" evidence="3">
    <location>
        <begin position="115"/>
        <end position="213"/>
    </location>
</feature>
<gene>
    <name evidence="4" type="ORF">D0466_20445</name>
</gene>
<evidence type="ECO:0000313" key="5">
    <source>
        <dbReference type="Proteomes" id="UP000262939"/>
    </source>
</evidence>
<reference evidence="4 5" key="1">
    <citation type="submission" date="2018-08" db="EMBL/GenBank/DDBJ databases">
        <title>Bacillus chawlae sp. nov., Bacillus glennii sp. nov., and Bacillus saganii sp. nov. Isolated from the Vehicle Assembly Building at Kennedy Space Center where the Viking Spacecraft were Assembled.</title>
        <authorList>
            <person name="Seuylemezian A."/>
            <person name="Vaishampayan P."/>
        </authorList>
    </citation>
    <scope>NUCLEOTIDE SEQUENCE [LARGE SCALE GENOMIC DNA]</scope>
    <source>
        <strain evidence="4 5">V44-8</strain>
    </source>
</reference>
<keyword evidence="5" id="KW-1185">Reference proteome</keyword>
<comment type="caution">
    <text evidence="4">The sequence shown here is derived from an EMBL/GenBank/DDBJ whole genome shotgun (WGS) entry which is preliminary data.</text>
</comment>
<evidence type="ECO:0000256" key="1">
    <source>
        <dbReference type="SAM" id="MobiDB-lite"/>
    </source>
</evidence>
<evidence type="ECO:0000256" key="2">
    <source>
        <dbReference type="SAM" id="Phobius"/>
    </source>
</evidence>
<feature type="compositionally biased region" description="Acidic residues" evidence="1">
    <location>
        <begin position="289"/>
        <end position="299"/>
    </location>
</feature>
<dbReference type="Pfam" id="PF01551">
    <property type="entry name" value="Peptidase_M23"/>
    <property type="match status" value="1"/>
</dbReference>
<keyword evidence="2" id="KW-0812">Transmembrane</keyword>
<dbReference type="PANTHER" id="PTHR21666">
    <property type="entry name" value="PEPTIDASE-RELATED"/>
    <property type="match status" value="1"/>
</dbReference>
<keyword evidence="2" id="KW-1133">Transmembrane helix</keyword>
<dbReference type="AlphaFoldDB" id="A0A372L6T4"/>
<evidence type="ECO:0000313" key="4">
    <source>
        <dbReference type="EMBL" id="RFU60804.1"/>
    </source>
</evidence>
<keyword evidence="2" id="KW-0472">Membrane</keyword>
<accession>A0A372L6T4</accession>
<evidence type="ECO:0000259" key="3">
    <source>
        <dbReference type="Pfam" id="PF01551"/>
    </source>
</evidence>
<dbReference type="Proteomes" id="UP000262939">
    <property type="component" value="Unassembled WGS sequence"/>
</dbReference>
<dbReference type="InterPro" id="IPR050570">
    <property type="entry name" value="Cell_wall_metabolism_enzyme"/>
</dbReference>
<feature type="compositionally biased region" description="Polar residues" evidence="1">
    <location>
        <begin position="266"/>
        <end position="276"/>
    </location>
</feature>